<keyword evidence="1" id="KW-0433">Leucine-rich repeat</keyword>
<dbReference type="Pfam" id="PF12799">
    <property type="entry name" value="LRR_4"/>
    <property type="match status" value="2"/>
</dbReference>
<dbReference type="SMART" id="SM00369">
    <property type="entry name" value="LRR_TYP"/>
    <property type="match status" value="3"/>
</dbReference>
<dbReference type="InterPro" id="IPR032675">
    <property type="entry name" value="LRR_dom_sf"/>
</dbReference>
<dbReference type="PANTHER" id="PTHR46652:SF3">
    <property type="entry name" value="LEUCINE-RICH REPEAT-CONTAINING PROTEIN 9"/>
    <property type="match status" value="1"/>
</dbReference>
<dbReference type="InterPro" id="IPR058087">
    <property type="entry name" value="XAC2610_dom"/>
</dbReference>
<organism evidence="3 4">
    <name type="scientific">Parablautia intestinalis</name>
    <dbReference type="NCBI Taxonomy" id="2320100"/>
    <lineage>
        <taxon>Bacteria</taxon>
        <taxon>Bacillati</taxon>
        <taxon>Bacillota</taxon>
        <taxon>Clostridia</taxon>
        <taxon>Lachnospirales</taxon>
        <taxon>Lachnospiraceae</taxon>
        <taxon>Parablautia</taxon>
    </lineage>
</organism>
<dbReference type="Gene3D" id="3.80.10.10">
    <property type="entry name" value="Ribonuclease Inhibitor"/>
    <property type="match status" value="1"/>
</dbReference>
<dbReference type="InterPro" id="IPR001611">
    <property type="entry name" value="Leu-rich_rpt"/>
</dbReference>
<dbReference type="OrthoDB" id="269551at2"/>
<dbReference type="AlphaFoldDB" id="A0A3A9B5W9"/>
<dbReference type="Proteomes" id="UP000280696">
    <property type="component" value="Unassembled WGS sequence"/>
</dbReference>
<dbReference type="SMART" id="SM00365">
    <property type="entry name" value="LRR_SD22"/>
    <property type="match status" value="4"/>
</dbReference>
<dbReference type="SUPFAM" id="SSF52058">
    <property type="entry name" value="L domain-like"/>
    <property type="match status" value="1"/>
</dbReference>
<dbReference type="PROSITE" id="PS51450">
    <property type="entry name" value="LRR"/>
    <property type="match status" value="4"/>
</dbReference>
<protein>
    <submittedName>
        <fullName evidence="3">Leucine-rich repeat domain-containing protein</fullName>
    </submittedName>
</protein>
<accession>A0A3A9B5W9</accession>
<keyword evidence="4" id="KW-1185">Reference proteome</keyword>
<dbReference type="PANTHER" id="PTHR46652">
    <property type="entry name" value="LEUCINE-RICH REPEAT AND IQ DOMAIN-CONTAINING PROTEIN 1-RELATED"/>
    <property type="match status" value="1"/>
</dbReference>
<keyword evidence="2" id="KW-0677">Repeat</keyword>
<reference evidence="3 4" key="1">
    <citation type="submission" date="2018-09" db="EMBL/GenBank/DDBJ databases">
        <title>Murine metabolic-syndrome-specific gut microbial biobank.</title>
        <authorList>
            <person name="Liu C."/>
        </authorList>
    </citation>
    <scope>NUCLEOTIDE SEQUENCE [LARGE SCALE GENOMIC DNA]</scope>
    <source>
        <strain evidence="3 4">0.1xD8-82</strain>
    </source>
</reference>
<dbReference type="InterPro" id="IPR003591">
    <property type="entry name" value="Leu-rich_rpt_typical-subtyp"/>
</dbReference>
<sequence>MCGYCGDRKKIFHRQNQFKSRKKPLQKKAGKGRKAMRKYYCLCALFISLLLYACSNTADTTGKTSMEPNNPNEPTQREPLSEEIMFLSPEIEYRTRELLEKPEGAITKSDVLAITEFGFDGYEEISCEKPFLDLQWFCNLEKVNLYNCNVQSLEGVEALTALKTLWVSDNCITDITPVIRLTGLVDFHCVGNDIEDYAPVSELVHLEGLEIGNTSETEVDITFAANLTNLKALYARNCGISDISVLCSLTQLEELNLGKNRISDISPLKNMQNLTEVSLDNNNIVDISPLENKPKLMRLNLGNNLISNITPLYGLHALTYIELEGNRISDSDFNRFYEERQNDLITVMQTGKLREDMSELTFQLTAYYDLRRESYAVQTIDVYQGETQLQTISIPELTMEGQTCIDVSSQDTLGFELEDVNFDGYRDIRLFDTLNGNYRTEWIYLVWNAKEQKFENDTRLNQISLAVFDQEEQLIYGMERDGAAHHYYSTYRYIDGEIVKIHYYEEEGLVISDEQIRQYYDAASVKTDGVIFDAWYEHVMERNAVSGELETVSEEYVFNPYDSEGKSIENEEERLRVDVSSGLGAQISADVSR</sequence>
<evidence type="ECO:0000313" key="3">
    <source>
        <dbReference type="EMBL" id="RKI94195.1"/>
    </source>
</evidence>
<dbReference type="Pfam" id="PF13855">
    <property type="entry name" value="LRR_8"/>
    <property type="match status" value="1"/>
</dbReference>
<dbReference type="EMBL" id="RAYQ01000001">
    <property type="protein sequence ID" value="RKI94195.1"/>
    <property type="molecule type" value="Genomic_DNA"/>
</dbReference>
<name>A0A3A9B5W9_9FIRM</name>
<comment type="caution">
    <text evidence="3">The sequence shown here is derived from an EMBL/GenBank/DDBJ whole genome shotgun (WGS) entry which is preliminary data.</text>
</comment>
<dbReference type="NCBIfam" id="NF047539">
    <property type="entry name" value="XAC2610_fam"/>
    <property type="match status" value="1"/>
</dbReference>
<evidence type="ECO:0000256" key="1">
    <source>
        <dbReference type="ARBA" id="ARBA00022614"/>
    </source>
</evidence>
<dbReference type="InterPro" id="IPR050836">
    <property type="entry name" value="SDS22/Internalin_LRR"/>
</dbReference>
<evidence type="ECO:0000313" key="4">
    <source>
        <dbReference type="Proteomes" id="UP000280696"/>
    </source>
</evidence>
<evidence type="ECO:0000256" key="2">
    <source>
        <dbReference type="ARBA" id="ARBA00022737"/>
    </source>
</evidence>
<dbReference type="InterPro" id="IPR025875">
    <property type="entry name" value="Leu-rich_rpt_4"/>
</dbReference>
<proteinExistence type="predicted"/>
<gene>
    <name evidence="3" type="ORF">D7V94_01045</name>
</gene>